<dbReference type="Proteomes" id="UP000249757">
    <property type="component" value="Unassembled WGS sequence"/>
</dbReference>
<dbReference type="Proteomes" id="UP000245464">
    <property type="component" value="Chromosome 7"/>
</dbReference>
<organism evidence="1 3">
    <name type="scientific">Pyrenophora tritici-repentis</name>
    <dbReference type="NCBI Taxonomy" id="45151"/>
    <lineage>
        <taxon>Eukaryota</taxon>
        <taxon>Fungi</taxon>
        <taxon>Dikarya</taxon>
        <taxon>Ascomycota</taxon>
        <taxon>Pezizomycotina</taxon>
        <taxon>Dothideomycetes</taxon>
        <taxon>Pleosporomycetidae</taxon>
        <taxon>Pleosporales</taxon>
        <taxon>Pleosporineae</taxon>
        <taxon>Pleosporaceae</taxon>
        <taxon>Pyrenophora</taxon>
    </lineage>
</organism>
<evidence type="ECO:0000313" key="1">
    <source>
        <dbReference type="EMBL" id="KAF7568030.1"/>
    </source>
</evidence>
<sequence>MKRAYCIIRLHCCTTRKPSVYLTYVRTALDPHLINTKVVVSPWDRQEKIVIVLRHEPNHDAMCVDLFEVCWEEESALAMQSEWVNREYNPRKEKPLLVPWRMAGGLASTYFPDGDGFHVWWDVVPLDFRIKYPSNPYNKELCLPAMTVDLMEGMGTELPESDSESES</sequence>
<dbReference type="AlphaFoldDB" id="A0A2W1GZP9"/>
<comment type="caution">
    <text evidence="1">The sequence shown here is derived from an EMBL/GenBank/DDBJ whole genome shotgun (WGS) entry which is preliminary data.</text>
</comment>
<name>A0A2W1GZP9_9PLEO</name>
<dbReference type="EMBL" id="NRDI02000012">
    <property type="protein sequence ID" value="KAI1512188.1"/>
    <property type="molecule type" value="Genomic_DNA"/>
</dbReference>
<reference evidence="2" key="2">
    <citation type="submission" date="2021-05" db="EMBL/GenBank/DDBJ databases">
        <authorList>
            <person name="Moolhuijzen P.M."/>
            <person name="Moffat C.S."/>
        </authorList>
    </citation>
    <scope>NUCLEOTIDE SEQUENCE</scope>
    <source>
        <strain evidence="2">86-124</strain>
    </source>
</reference>
<gene>
    <name evidence="2" type="ORF">Ptr86124_009028</name>
    <name evidence="1" type="ORF">PtrM4_126430</name>
</gene>
<keyword evidence="4" id="KW-1185">Reference proteome</keyword>
<dbReference type="EMBL" id="NQIK02000007">
    <property type="protein sequence ID" value="KAF7568030.1"/>
    <property type="molecule type" value="Genomic_DNA"/>
</dbReference>
<accession>A0A2W1GZP9</accession>
<evidence type="ECO:0000313" key="4">
    <source>
        <dbReference type="Proteomes" id="UP000249757"/>
    </source>
</evidence>
<protein>
    <submittedName>
        <fullName evidence="1">Uncharacterized protein</fullName>
    </submittedName>
</protein>
<reference evidence="4" key="4">
    <citation type="journal article" date="2022" name="Microb. Genom.">
        <title>A global pangenome for the wheat fungal pathogen Pyrenophora tritici-repentis and prediction of effector protein structural homology.</title>
        <authorList>
            <person name="Moolhuijzen P.M."/>
            <person name="See P.T."/>
            <person name="Shi G."/>
            <person name="Powell H.R."/>
            <person name="Cockram J."/>
            <person name="Jorgensen L.N."/>
            <person name="Benslimane H."/>
            <person name="Strelkov S.E."/>
            <person name="Turner J."/>
            <person name="Liu Z."/>
            <person name="Moffat C.S."/>
        </authorList>
    </citation>
    <scope>NUCLEOTIDE SEQUENCE [LARGE SCALE GENOMIC DNA]</scope>
</reference>
<evidence type="ECO:0000313" key="2">
    <source>
        <dbReference type="EMBL" id="KAI1512188.1"/>
    </source>
</evidence>
<reference evidence="2" key="3">
    <citation type="journal article" date="2022" name="bioRxiv">
        <title>A global pangenome for the wheat fungal pathogen Pyrenophora tritici-repentis and prediction of effector protein structural homology.</title>
        <authorList>
            <person name="Moolhuijzen P."/>
            <person name="See P.T."/>
            <person name="Shi G."/>
            <person name="Powell H.R."/>
            <person name="Cockram J."/>
            <person name="Jorgensen L.N."/>
            <person name="Benslimane H."/>
            <person name="Strelkov S.E."/>
            <person name="Turner J."/>
            <person name="Liu Z."/>
            <person name="Moffat C.S."/>
        </authorList>
    </citation>
    <scope>NUCLEOTIDE SEQUENCE</scope>
    <source>
        <strain evidence="2">86-124</strain>
    </source>
</reference>
<proteinExistence type="predicted"/>
<reference evidence="1 3" key="1">
    <citation type="journal article" date="2018" name="BMC Genomics">
        <title>Comparative genomics of the wheat fungal pathogen Pyrenophora tritici-repentis reveals chromosomal variations and genome plasticity.</title>
        <authorList>
            <person name="Moolhuijzen P."/>
            <person name="See P.T."/>
            <person name="Hane J.K."/>
            <person name="Shi G."/>
            <person name="Liu Z."/>
            <person name="Oliver R.P."/>
            <person name="Moffat C.S."/>
        </authorList>
    </citation>
    <scope>NUCLEOTIDE SEQUENCE [LARGE SCALE GENOMIC DNA]</scope>
    <source>
        <strain evidence="1">M4</strain>
    </source>
</reference>
<evidence type="ECO:0000313" key="3">
    <source>
        <dbReference type="Proteomes" id="UP000245464"/>
    </source>
</evidence>